<keyword evidence="2" id="KW-0597">Phosphoprotein</keyword>
<accession>A0A511ZNH7</accession>
<dbReference type="AlphaFoldDB" id="A0A511ZNH7"/>
<dbReference type="RefSeq" id="WP_147211894.1">
    <property type="nucleotide sequence ID" value="NZ_BJYM01000017.1"/>
</dbReference>
<keyword evidence="3 9" id="KW-0762">Sugar transport</keyword>
<dbReference type="PANTHER" id="PTHR34581">
    <property type="entry name" value="PTS SYSTEM N,N'-DIACETYLCHITOBIOSE-SPECIFIC EIIB COMPONENT"/>
    <property type="match status" value="1"/>
</dbReference>
<dbReference type="InterPro" id="IPR036095">
    <property type="entry name" value="PTS_EIIB-like_sf"/>
</dbReference>
<dbReference type="Pfam" id="PF02302">
    <property type="entry name" value="PTS_IIB"/>
    <property type="match status" value="1"/>
</dbReference>
<gene>
    <name evidence="9" type="ORF">OSO01_37430</name>
</gene>
<evidence type="ECO:0000313" key="10">
    <source>
        <dbReference type="Proteomes" id="UP000321558"/>
    </source>
</evidence>
<dbReference type="InterPro" id="IPR003501">
    <property type="entry name" value="PTS_EIIB_2/3"/>
</dbReference>
<dbReference type="GO" id="GO:0009401">
    <property type="term" value="P:phosphoenolpyruvate-dependent sugar phosphotransferase system"/>
    <property type="evidence" value="ECO:0007669"/>
    <property type="project" value="UniProtKB-KW"/>
</dbReference>
<dbReference type="InterPro" id="IPR013012">
    <property type="entry name" value="PTS_EIIB_3"/>
</dbReference>
<evidence type="ECO:0000256" key="4">
    <source>
        <dbReference type="ARBA" id="ARBA00022679"/>
    </source>
</evidence>
<dbReference type="EMBL" id="BJYM01000017">
    <property type="protein sequence ID" value="GEN89004.1"/>
    <property type="molecule type" value="Genomic_DNA"/>
</dbReference>
<dbReference type="Gene3D" id="3.40.50.2300">
    <property type="match status" value="1"/>
</dbReference>
<sequence length="98" mass="10652">MVNILIVCNAGMSSGILARKMEDASGGKATVRAVGVSEYQDKLENVDIILVGPQIRFQLNEIKANAVVPVMTIDLSKYGIMDAEGILKDAFEFYEGEK</sequence>
<feature type="domain" description="PTS EIIB type-3" evidence="8">
    <location>
        <begin position="1"/>
        <end position="98"/>
    </location>
</feature>
<evidence type="ECO:0000256" key="5">
    <source>
        <dbReference type="ARBA" id="ARBA00022683"/>
    </source>
</evidence>
<dbReference type="CDD" id="cd05564">
    <property type="entry name" value="PTS_IIB_chitobiose_lichenan"/>
    <property type="match status" value="1"/>
</dbReference>
<reference evidence="9 10" key="1">
    <citation type="submission" date="2019-07" db="EMBL/GenBank/DDBJ databases">
        <title>Whole genome shotgun sequence of Oceanobacillus sojae NBRC 105379.</title>
        <authorList>
            <person name="Hosoyama A."/>
            <person name="Uohara A."/>
            <person name="Ohji S."/>
            <person name="Ichikawa N."/>
        </authorList>
    </citation>
    <scope>NUCLEOTIDE SEQUENCE [LARGE SCALE GENOMIC DNA]</scope>
    <source>
        <strain evidence="9 10">NBRC 105379</strain>
    </source>
</reference>
<keyword evidence="4" id="KW-0808">Transferase</keyword>
<evidence type="ECO:0000313" key="9">
    <source>
        <dbReference type="EMBL" id="GEN89004.1"/>
    </source>
</evidence>
<keyword evidence="10" id="KW-1185">Reference proteome</keyword>
<evidence type="ECO:0000256" key="2">
    <source>
        <dbReference type="ARBA" id="ARBA00022553"/>
    </source>
</evidence>
<protein>
    <submittedName>
        <fullName evidence="9">PTS sugar transporter subunit IIB</fullName>
    </submittedName>
</protein>
<dbReference type="GO" id="GO:0008982">
    <property type="term" value="F:protein-N(PI)-phosphohistidine-sugar phosphotransferase activity"/>
    <property type="evidence" value="ECO:0007669"/>
    <property type="project" value="InterPro"/>
</dbReference>
<dbReference type="OrthoDB" id="9808134at2"/>
<keyword evidence="5" id="KW-0598">Phosphotransferase system</keyword>
<comment type="caution">
    <text evidence="9">The sequence shown here is derived from an EMBL/GenBank/DDBJ whole genome shotgun (WGS) entry which is preliminary data.</text>
</comment>
<proteinExistence type="predicted"/>
<feature type="modified residue" description="Phosphocysteine; by EIIA" evidence="7">
    <location>
        <position position="8"/>
    </location>
</feature>
<keyword evidence="6" id="KW-0418">Kinase</keyword>
<dbReference type="PANTHER" id="PTHR34581:SF2">
    <property type="entry name" value="PTS SYSTEM N,N'-DIACETYLCHITOBIOSE-SPECIFIC EIIB COMPONENT"/>
    <property type="match status" value="1"/>
</dbReference>
<dbReference type="Proteomes" id="UP000321558">
    <property type="component" value="Unassembled WGS sequence"/>
</dbReference>
<evidence type="ECO:0000259" key="8">
    <source>
        <dbReference type="PROSITE" id="PS51100"/>
    </source>
</evidence>
<dbReference type="PROSITE" id="PS51100">
    <property type="entry name" value="PTS_EIIB_TYPE_3"/>
    <property type="match status" value="1"/>
</dbReference>
<evidence type="ECO:0000256" key="6">
    <source>
        <dbReference type="ARBA" id="ARBA00022777"/>
    </source>
</evidence>
<dbReference type="GO" id="GO:0016301">
    <property type="term" value="F:kinase activity"/>
    <property type="evidence" value="ECO:0007669"/>
    <property type="project" value="UniProtKB-KW"/>
</dbReference>
<dbReference type="InterPro" id="IPR051819">
    <property type="entry name" value="PTS_sugar-specific_EIIB"/>
</dbReference>
<name>A0A511ZNH7_9BACI</name>
<dbReference type="SUPFAM" id="SSF52794">
    <property type="entry name" value="PTS system IIB component-like"/>
    <property type="match status" value="1"/>
</dbReference>
<evidence type="ECO:0000256" key="1">
    <source>
        <dbReference type="ARBA" id="ARBA00022448"/>
    </source>
</evidence>
<keyword evidence="1" id="KW-0813">Transport</keyword>
<evidence type="ECO:0000256" key="7">
    <source>
        <dbReference type="PROSITE-ProRule" id="PRU00423"/>
    </source>
</evidence>
<dbReference type="STRING" id="582851.GCA_900162665_01839"/>
<organism evidence="9 10">
    <name type="scientific">Oceanobacillus sojae</name>
    <dbReference type="NCBI Taxonomy" id="582851"/>
    <lineage>
        <taxon>Bacteria</taxon>
        <taxon>Bacillati</taxon>
        <taxon>Bacillota</taxon>
        <taxon>Bacilli</taxon>
        <taxon>Bacillales</taxon>
        <taxon>Bacillaceae</taxon>
        <taxon>Oceanobacillus</taxon>
    </lineage>
</organism>
<evidence type="ECO:0000256" key="3">
    <source>
        <dbReference type="ARBA" id="ARBA00022597"/>
    </source>
</evidence>